<dbReference type="PATRIC" id="fig|1263870.3.peg.6242"/>
<name>M5TU31_9BACT</name>
<protein>
    <recommendedName>
        <fullName evidence="4">HEAT repeat protein</fullName>
    </recommendedName>
</protein>
<evidence type="ECO:0000313" key="2">
    <source>
        <dbReference type="EMBL" id="EMI52670.1"/>
    </source>
</evidence>
<feature type="compositionally biased region" description="Low complexity" evidence="1">
    <location>
        <begin position="394"/>
        <end position="404"/>
    </location>
</feature>
<evidence type="ECO:0008006" key="4">
    <source>
        <dbReference type="Google" id="ProtNLM"/>
    </source>
</evidence>
<dbReference type="AlphaFoldDB" id="M5TU31"/>
<dbReference type="SUPFAM" id="SSF48371">
    <property type="entry name" value="ARM repeat"/>
    <property type="match status" value="1"/>
</dbReference>
<accession>M5TU31</accession>
<dbReference type="Proteomes" id="UP000011885">
    <property type="component" value="Unassembled WGS sequence"/>
</dbReference>
<gene>
    <name evidence="2" type="ORF">RSSM_05887</name>
</gene>
<dbReference type="EMBL" id="ANOH01000411">
    <property type="protein sequence ID" value="EMI52670.1"/>
    <property type="molecule type" value="Genomic_DNA"/>
</dbReference>
<evidence type="ECO:0000313" key="3">
    <source>
        <dbReference type="Proteomes" id="UP000011885"/>
    </source>
</evidence>
<keyword evidence="3" id="KW-1185">Reference proteome</keyword>
<organism evidence="2 3">
    <name type="scientific">Rhodopirellula sallentina SM41</name>
    <dbReference type="NCBI Taxonomy" id="1263870"/>
    <lineage>
        <taxon>Bacteria</taxon>
        <taxon>Pseudomonadati</taxon>
        <taxon>Planctomycetota</taxon>
        <taxon>Planctomycetia</taxon>
        <taxon>Pirellulales</taxon>
        <taxon>Pirellulaceae</taxon>
        <taxon>Rhodopirellula</taxon>
    </lineage>
</organism>
<reference evidence="2 3" key="1">
    <citation type="journal article" date="2013" name="Mar. Genomics">
        <title>Expression of sulfatases in Rhodopirellula baltica and the diversity of sulfatases in the genus Rhodopirellula.</title>
        <authorList>
            <person name="Wegner C.E."/>
            <person name="Richter-Heitmann T."/>
            <person name="Klindworth A."/>
            <person name="Klockow C."/>
            <person name="Richter M."/>
            <person name="Achstetter T."/>
            <person name="Glockner F.O."/>
            <person name="Harder J."/>
        </authorList>
    </citation>
    <scope>NUCLEOTIDE SEQUENCE [LARGE SCALE GENOMIC DNA]</scope>
    <source>
        <strain evidence="2 3">SM41</strain>
    </source>
</reference>
<sequence>MSLETTYRILAETSRPEAVDVLARGLTSEDARARQYCFRTLAQRDCRRSHELVIAHWDRYRDEIIEATKNHREGLCATVVETLTDELSKAEAGDAKLDVDRTAVLTEIVLFFSIRDALPLLIDASWKNFSHIVRQQCIDTVVPLASTWGKHARRQYAGQRPDPNVERQRLELTNQLLQSAKNFQKHRCEELLDAFLVISTWNDPALRAALTDDSSCRTVLLRRLRNSQQQAVMELLAGFIRRRSIPDCLLGLMLQRCDAMYCETLLQVITPDPSSVTLTNLKEYGLPDCLRGGVSLLRTLGIDRDAAIAHAYTMAMQHDPETIAVLLEILQRHHAPITSSQAAYDAVSICLSRCDVPNADYWLQAVSSDRIEALLAPPESSASHDPQATEKARTANTAAEATTNTDRDEFSHSESFEDRAADVCLRLVKWAEAKKSRFSKPAKRLLGEFNINNMLPLFPTLSAKERMRIGKTLMRIDPATLDVVRDGLRHAVMSRRIEAIEFAQTLGLVELMIEPFTNIVHSDHQRARLAAAEALATATCDTSAGLLKELATSPLGSLRDAAKDSLQRRGITI</sequence>
<dbReference type="InterPro" id="IPR016024">
    <property type="entry name" value="ARM-type_fold"/>
</dbReference>
<proteinExistence type="predicted"/>
<comment type="caution">
    <text evidence="2">The sequence shown here is derived from an EMBL/GenBank/DDBJ whole genome shotgun (WGS) entry which is preliminary data.</text>
</comment>
<evidence type="ECO:0000256" key="1">
    <source>
        <dbReference type="SAM" id="MobiDB-lite"/>
    </source>
</evidence>
<feature type="region of interest" description="Disordered" evidence="1">
    <location>
        <begin position="377"/>
        <end position="413"/>
    </location>
</feature>